<evidence type="ECO:0008006" key="3">
    <source>
        <dbReference type="Google" id="ProtNLM"/>
    </source>
</evidence>
<name>A0ABM5JYV2_DIAVI</name>
<dbReference type="PANTHER" id="PTHR33053">
    <property type="entry name" value="PROTEIN, PUTATIVE-RELATED"/>
    <property type="match status" value="1"/>
</dbReference>
<dbReference type="RefSeq" id="XP_050503123.1">
    <property type="nucleotide sequence ID" value="XM_050647166.1"/>
</dbReference>
<proteinExistence type="predicted"/>
<dbReference type="Proteomes" id="UP001652700">
    <property type="component" value="Unplaced"/>
</dbReference>
<keyword evidence="2" id="KW-1185">Reference proteome</keyword>
<dbReference type="PANTHER" id="PTHR33053:SF24">
    <property type="entry name" value="TRANSPOSASE DOMAIN-CONTAINING PROTEIN"/>
    <property type="match status" value="1"/>
</dbReference>
<dbReference type="GeneID" id="126882300"/>
<evidence type="ECO:0000313" key="1">
    <source>
        <dbReference type="EnsemblMetazoa" id="XP_050503123.1"/>
    </source>
</evidence>
<reference evidence="1" key="1">
    <citation type="submission" date="2025-05" db="UniProtKB">
        <authorList>
            <consortium name="EnsemblMetazoa"/>
        </authorList>
    </citation>
    <scope>IDENTIFICATION</scope>
</reference>
<evidence type="ECO:0000313" key="2">
    <source>
        <dbReference type="Proteomes" id="UP001652700"/>
    </source>
</evidence>
<organism evidence="1 2">
    <name type="scientific">Diabrotica virgifera virgifera</name>
    <name type="common">western corn rootworm</name>
    <dbReference type="NCBI Taxonomy" id="50390"/>
    <lineage>
        <taxon>Eukaryota</taxon>
        <taxon>Metazoa</taxon>
        <taxon>Ecdysozoa</taxon>
        <taxon>Arthropoda</taxon>
        <taxon>Hexapoda</taxon>
        <taxon>Insecta</taxon>
        <taxon>Pterygota</taxon>
        <taxon>Neoptera</taxon>
        <taxon>Endopterygota</taxon>
        <taxon>Coleoptera</taxon>
        <taxon>Polyphaga</taxon>
        <taxon>Cucujiformia</taxon>
        <taxon>Chrysomeloidea</taxon>
        <taxon>Chrysomelidae</taxon>
        <taxon>Galerucinae</taxon>
        <taxon>Diabroticina</taxon>
        <taxon>Diabroticites</taxon>
        <taxon>Diabrotica</taxon>
    </lineage>
</organism>
<protein>
    <recommendedName>
        <fullName evidence="3">Transposase domain-containing protein</fullName>
    </recommendedName>
</protein>
<dbReference type="EnsemblMetazoa" id="XM_050647166.1">
    <property type="protein sequence ID" value="XP_050503123.1"/>
    <property type="gene ID" value="LOC126882300"/>
</dbReference>
<sequence>MQRFYKESVGERQMCRRVAKELKNTIEGLNSNLNQASSLVSKTIVHSDTVNIISSTDVTRSNLNQTSSLVSKTVVDSDSVNIISSTDVTNSKVSSENLINSNNISEIENDTSIESDFEMDLELISCLDNASNSNKFQKNSYDLHGELKRWAIRNKVTHSTVTDLLHVLVPVHPELPLSSKTLLNTPTTITLKKELTSGSYVHFGLENYLKFYISTNDSIISNDILISFNIDGLPLFKSSSVQFWPILGLIVNSSIKVKPFAIGVFCGNSKPSPLADYLNDFINDLKFLLENGLTFKDKEYRIHVHSFICDAPARAFIKCIKSHNGYSGCDKCTEEGDYFKHRMIFNNILAPRRSDQSFLLKSDQNHHTGISPLEVLNIGLVSKFPIDSMHCLYLGVMKKLLLTWICGDLRVRLCGRDVTNISENLIFYGKFVVSEFNRKPRSLSEVARFKATEFRTLLLYLGVLVLKNIDKAMYEHFLLLHSSVTILLSKRHLANFGCDVPRKLLDCFITHSKDLYGLEFLIYNVHVLCHLSEEARLFGPLDQISAFPFENYLNEIKKSVKSPNKPLEQLFCRLTEANTISVINDSVTKKCEIQHFNGPLLHLSFNSTKQYNKLKYNNIVYTVEAHSNVNCYCLNNEYCVIKINNIVNAKNEYFLIGQKFTSYESFYNYPFESKSLNICIVSKLLQNMELFNLDSIITKCMLFPLDPPNNSKWLSFPLL</sequence>
<accession>A0ABM5JYV2</accession>